<feature type="compositionally biased region" description="Low complexity" evidence="7">
    <location>
        <begin position="673"/>
        <end position="687"/>
    </location>
</feature>
<dbReference type="InterPro" id="IPR050301">
    <property type="entry name" value="NTE"/>
</dbReference>
<sequence>MPLQSNALLSSSTTHPKKGILKPDKRLRKAQSHASFVAPLLRLVRDPAGSIEEALESFWVGANKNVLSETTTSDFQGRKLLLEHRMKDAEDYSTWHETALELDRLEGNDAWKSNPASPFYDYNLLQARLNQLEDARISGDPRRILFLLRTSLTRSLGNMGDLHLYKYSHVGTKSLIEDYISTACNTLDALLKSIATAKESEYDCRNALDQLLATRQSFGRSALLLSGGATFGMTHIGVVKTLWERDLLPRIVCGASAGSIISAVLCAKTDAEIPDTIRELCYADFDVFEKTGAKETVLQKAARFAKYGALFDIQHLTKVLKDLLGDLTFQEAYNRTRRILNISVSTASLHELPRLLNYITAPNVIIWSAVAASCSVPLVFSPATILAKDPRDGSEVRWNPSEQLWIDGSVDNDLPMTRLAEMFNVNHFLVSQVNPHVVPFLIGEETMAESATKEASSDMTGPTVGWFSTLAGLAKSEALHRMHVLTELGVLPNYLTKLRSVLSQKYSGDITILPEISYSQLPKILTNPTPEFMMKAVLCGQRATWPKLSRIQNHCAIELALDSAVQKLRAHIAFSPSQVDLRLLSLEPSTHNGLSLRSKTIQQRGTKTKSWCVDPRSDKPSFSSHYRLEEQLPDTDSSVTVTGGESEGEEQDDDYLSLRRPKRRRTRPQEPAYDSSGSNPRSYSPSDLESPDPPAAPELWPSRSLFPFKSQPTTPLASSRRMSAWSFTPADAALPSLTMSTSMVAEQPAAAQGVMSEAERRYKRHFHRTSIPSASPEADISGTRGMLLRKKSTGL</sequence>
<feature type="region of interest" description="Disordered" evidence="7">
    <location>
        <begin position="1"/>
        <end position="22"/>
    </location>
</feature>
<feature type="region of interest" description="Disordered" evidence="7">
    <location>
        <begin position="772"/>
        <end position="795"/>
    </location>
</feature>
<feature type="compositionally biased region" description="Polar residues" evidence="7">
    <location>
        <begin position="595"/>
        <end position="609"/>
    </location>
</feature>
<dbReference type="PROSITE" id="PS51635">
    <property type="entry name" value="PNPLA"/>
    <property type="match status" value="1"/>
</dbReference>
<evidence type="ECO:0000256" key="5">
    <source>
        <dbReference type="PROSITE-ProRule" id="PRU01161"/>
    </source>
</evidence>
<dbReference type="InterPro" id="IPR021771">
    <property type="entry name" value="Triacylglycerol_lipase_N"/>
</dbReference>
<protein>
    <recommendedName>
        <fullName evidence="6">Patatin-like phospholipase domain-containing protein</fullName>
        <ecNumber evidence="6">3.1.1.-</ecNumber>
    </recommendedName>
</protein>
<comment type="subcellular location">
    <subcellularLocation>
        <location evidence="6">Membrane</location>
        <topology evidence="6">Single-pass membrane protein</topology>
    </subcellularLocation>
</comment>
<feature type="region of interest" description="Disordered" evidence="7">
    <location>
        <begin position="595"/>
        <end position="713"/>
    </location>
</feature>
<gene>
    <name evidence="9" type="ORF">BT63DRAFT_459866</name>
</gene>
<dbReference type="InterPro" id="IPR002641">
    <property type="entry name" value="PNPLA_dom"/>
</dbReference>
<evidence type="ECO:0000313" key="10">
    <source>
        <dbReference type="Proteomes" id="UP000799302"/>
    </source>
</evidence>
<name>A0A6A6U1U6_9PEZI</name>
<evidence type="ECO:0000256" key="1">
    <source>
        <dbReference type="ARBA" id="ARBA00002682"/>
    </source>
</evidence>
<evidence type="ECO:0000259" key="8">
    <source>
        <dbReference type="PROSITE" id="PS51635"/>
    </source>
</evidence>
<dbReference type="Pfam" id="PF01734">
    <property type="entry name" value="Patatin"/>
    <property type="match status" value="1"/>
</dbReference>
<dbReference type="GO" id="GO:0016020">
    <property type="term" value="C:membrane"/>
    <property type="evidence" value="ECO:0007669"/>
    <property type="project" value="UniProtKB-SubCell"/>
</dbReference>
<feature type="active site" description="Proton acceptor" evidence="5">
    <location>
        <position position="407"/>
    </location>
</feature>
<evidence type="ECO:0000256" key="4">
    <source>
        <dbReference type="ARBA" id="ARBA00023098"/>
    </source>
</evidence>
<accession>A0A6A6U1U6</accession>
<keyword evidence="3 5" id="KW-0442">Lipid degradation</keyword>
<dbReference type="Pfam" id="PF11815">
    <property type="entry name" value="DUF3336"/>
    <property type="match status" value="1"/>
</dbReference>
<evidence type="ECO:0000256" key="7">
    <source>
        <dbReference type="SAM" id="MobiDB-lite"/>
    </source>
</evidence>
<dbReference type="PANTHER" id="PTHR14226">
    <property type="entry name" value="NEUROPATHY TARGET ESTERASE/SWISS CHEESE D.MELANOGASTER"/>
    <property type="match status" value="1"/>
</dbReference>
<dbReference type="Gene3D" id="3.40.1090.10">
    <property type="entry name" value="Cytosolic phospholipase A2 catalytic domain"/>
    <property type="match status" value="2"/>
</dbReference>
<dbReference type="EMBL" id="MU004241">
    <property type="protein sequence ID" value="KAF2665243.1"/>
    <property type="molecule type" value="Genomic_DNA"/>
</dbReference>
<dbReference type="PANTHER" id="PTHR14226:SF10">
    <property type="entry name" value="TRIACYLGLYCEROL LIPASE 4-RELATED"/>
    <property type="match status" value="1"/>
</dbReference>
<evidence type="ECO:0000256" key="6">
    <source>
        <dbReference type="RuleBase" id="RU362055"/>
    </source>
</evidence>
<comment type="similarity">
    <text evidence="6">Belongs to the PLPL family.</text>
</comment>
<keyword evidence="2 5" id="KW-0378">Hydrolase</keyword>
<dbReference type="Proteomes" id="UP000799302">
    <property type="component" value="Unassembled WGS sequence"/>
</dbReference>
<dbReference type="AlphaFoldDB" id="A0A6A6U1U6"/>
<dbReference type="InterPro" id="IPR016035">
    <property type="entry name" value="Acyl_Trfase/lysoPLipase"/>
</dbReference>
<proteinExistence type="inferred from homology"/>
<feature type="compositionally biased region" description="Acidic residues" evidence="7">
    <location>
        <begin position="646"/>
        <end position="655"/>
    </location>
</feature>
<comment type="function">
    <text evidence="1">Probable lipid hydrolase.</text>
</comment>
<dbReference type="GO" id="GO:0016042">
    <property type="term" value="P:lipid catabolic process"/>
    <property type="evidence" value="ECO:0007669"/>
    <property type="project" value="UniProtKB-UniRule"/>
</dbReference>
<dbReference type="SUPFAM" id="SSF52151">
    <property type="entry name" value="FabD/lysophospholipase-like"/>
    <property type="match status" value="1"/>
</dbReference>
<feature type="compositionally biased region" description="Polar residues" evidence="7">
    <location>
        <begin position="1"/>
        <end position="14"/>
    </location>
</feature>
<comment type="caution">
    <text evidence="5">Lacks conserved residue(s) required for the propagation of feature annotation.</text>
</comment>
<evidence type="ECO:0000256" key="2">
    <source>
        <dbReference type="ARBA" id="ARBA00022801"/>
    </source>
</evidence>
<comment type="function">
    <text evidence="6">Lipid hydrolase.</text>
</comment>
<organism evidence="9 10">
    <name type="scientific">Microthyrium microscopicum</name>
    <dbReference type="NCBI Taxonomy" id="703497"/>
    <lineage>
        <taxon>Eukaryota</taxon>
        <taxon>Fungi</taxon>
        <taxon>Dikarya</taxon>
        <taxon>Ascomycota</taxon>
        <taxon>Pezizomycotina</taxon>
        <taxon>Dothideomycetes</taxon>
        <taxon>Dothideomycetes incertae sedis</taxon>
        <taxon>Microthyriales</taxon>
        <taxon>Microthyriaceae</taxon>
        <taxon>Microthyrium</taxon>
    </lineage>
</organism>
<reference evidence="9" key="1">
    <citation type="journal article" date="2020" name="Stud. Mycol.">
        <title>101 Dothideomycetes genomes: a test case for predicting lifestyles and emergence of pathogens.</title>
        <authorList>
            <person name="Haridas S."/>
            <person name="Albert R."/>
            <person name="Binder M."/>
            <person name="Bloem J."/>
            <person name="Labutti K."/>
            <person name="Salamov A."/>
            <person name="Andreopoulos B."/>
            <person name="Baker S."/>
            <person name="Barry K."/>
            <person name="Bills G."/>
            <person name="Bluhm B."/>
            <person name="Cannon C."/>
            <person name="Castanera R."/>
            <person name="Culley D."/>
            <person name="Daum C."/>
            <person name="Ezra D."/>
            <person name="Gonzalez J."/>
            <person name="Henrissat B."/>
            <person name="Kuo A."/>
            <person name="Liang C."/>
            <person name="Lipzen A."/>
            <person name="Lutzoni F."/>
            <person name="Magnuson J."/>
            <person name="Mondo S."/>
            <person name="Nolan M."/>
            <person name="Ohm R."/>
            <person name="Pangilinan J."/>
            <person name="Park H.-J."/>
            <person name="Ramirez L."/>
            <person name="Alfaro M."/>
            <person name="Sun H."/>
            <person name="Tritt A."/>
            <person name="Yoshinaga Y."/>
            <person name="Zwiers L.-H."/>
            <person name="Turgeon B."/>
            <person name="Goodwin S."/>
            <person name="Spatafora J."/>
            <person name="Crous P."/>
            <person name="Grigoriev I."/>
        </authorList>
    </citation>
    <scope>NUCLEOTIDE SEQUENCE</scope>
    <source>
        <strain evidence="9">CBS 115976</strain>
    </source>
</reference>
<keyword evidence="10" id="KW-1185">Reference proteome</keyword>
<dbReference type="CDD" id="cd07230">
    <property type="entry name" value="Pat_TGL4-5_like"/>
    <property type="match status" value="1"/>
</dbReference>
<feature type="short sequence motif" description="GXSXG" evidence="5">
    <location>
        <begin position="254"/>
        <end position="258"/>
    </location>
</feature>
<evidence type="ECO:0000313" key="9">
    <source>
        <dbReference type="EMBL" id="KAF2665243.1"/>
    </source>
</evidence>
<keyword evidence="4 5" id="KW-0443">Lipid metabolism</keyword>
<dbReference type="GO" id="GO:0004806">
    <property type="term" value="F:triacylglycerol lipase activity"/>
    <property type="evidence" value="ECO:0007669"/>
    <property type="project" value="InterPro"/>
</dbReference>
<feature type="active site" description="Nucleophile" evidence="5">
    <location>
        <position position="256"/>
    </location>
</feature>
<dbReference type="GO" id="GO:0006641">
    <property type="term" value="P:triglyceride metabolic process"/>
    <property type="evidence" value="ECO:0007669"/>
    <property type="project" value="UniProtKB-ARBA"/>
</dbReference>
<feature type="domain" description="PNPLA" evidence="8">
    <location>
        <begin position="223"/>
        <end position="420"/>
    </location>
</feature>
<dbReference type="OrthoDB" id="10049244at2759"/>
<dbReference type="EC" id="3.1.1.-" evidence="6"/>
<evidence type="ECO:0000256" key="3">
    <source>
        <dbReference type="ARBA" id="ARBA00022963"/>
    </source>
</evidence>